<organism evidence="4 5">
    <name type="scientific">Parafilimonas terrae</name>
    <dbReference type="NCBI Taxonomy" id="1465490"/>
    <lineage>
        <taxon>Bacteria</taxon>
        <taxon>Pseudomonadati</taxon>
        <taxon>Bacteroidota</taxon>
        <taxon>Chitinophagia</taxon>
        <taxon>Chitinophagales</taxon>
        <taxon>Chitinophagaceae</taxon>
        <taxon>Parafilimonas</taxon>
    </lineage>
</organism>
<evidence type="ECO:0000259" key="3">
    <source>
        <dbReference type="PROSITE" id="PS51352"/>
    </source>
</evidence>
<accession>A0A1I5SQ19</accession>
<evidence type="ECO:0000313" key="5">
    <source>
        <dbReference type="Proteomes" id="UP000199031"/>
    </source>
</evidence>
<dbReference type="PANTHER" id="PTHR43601:SF3">
    <property type="entry name" value="THIOREDOXIN, MITOCHONDRIAL"/>
    <property type="match status" value="1"/>
</dbReference>
<proteinExistence type="predicted"/>
<dbReference type="OrthoDB" id="120730at2"/>
<dbReference type="PROSITE" id="PS51352">
    <property type="entry name" value="THIOREDOXIN_2"/>
    <property type="match status" value="1"/>
</dbReference>
<gene>
    <name evidence="4" type="ORF">SAMN05444277_101874</name>
</gene>
<keyword evidence="1" id="KW-0676">Redox-active center</keyword>
<dbReference type="AlphaFoldDB" id="A0A1I5SQ19"/>
<evidence type="ECO:0000313" key="4">
    <source>
        <dbReference type="EMBL" id="SFP72597.1"/>
    </source>
</evidence>
<protein>
    <submittedName>
        <fullName evidence="4">Thioredoxin-like domain-containing protein</fullName>
    </submittedName>
</protein>
<dbReference type="EMBL" id="FOXQ01000001">
    <property type="protein sequence ID" value="SFP72597.1"/>
    <property type="molecule type" value="Genomic_DNA"/>
</dbReference>
<dbReference type="Pfam" id="PF13098">
    <property type="entry name" value="Thioredoxin_2"/>
    <property type="match status" value="1"/>
</dbReference>
<dbReference type="InterPro" id="IPR036249">
    <property type="entry name" value="Thioredoxin-like_sf"/>
</dbReference>
<dbReference type="Gene3D" id="3.40.30.10">
    <property type="entry name" value="Glutaredoxin"/>
    <property type="match status" value="1"/>
</dbReference>
<dbReference type="SUPFAM" id="SSF52833">
    <property type="entry name" value="Thioredoxin-like"/>
    <property type="match status" value="1"/>
</dbReference>
<reference evidence="4 5" key="1">
    <citation type="submission" date="2016-10" db="EMBL/GenBank/DDBJ databases">
        <authorList>
            <person name="de Groot N.N."/>
        </authorList>
    </citation>
    <scope>NUCLEOTIDE SEQUENCE [LARGE SCALE GENOMIC DNA]</scope>
    <source>
        <strain evidence="4 5">DSM 28286</strain>
    </source>
</reference>
<dbReference type="InterPro" id="IPR017937">
    <property type="entry name" value="Thioredoxin_CS"/>
</dbReference>
<keyword evidence="5" id="KW-1185">Reference proteome</keyword>
<dbReference type="RefSeq" id="WP_090654827.1">
    <property type="nucleotide sequence ID" value="NZ_FOXQ01000001.1"/>
</dbReference>
<dbReference type="CDD" id="cd02947">
    <property type="entry name" value="TRX_family"/>
    <property type="match status" value="1"/>
</dbReference>
<feature type="chain" id="PRO_5011442132" evidence="2">
    <location>
        <begin position="18"/>
        <end position="415"/>
    </location>
</feature>
<feature type="signal peptide" evidence="2">
    <location>
        <begin position="1"/>
        <end position="17"/>
    </location>
</feature>
<feature type="domain" description="Thioredoxin" evidence="3">
    <location>
        <begin position="5"/>
        <end position="147"/>
    </location>
</feature>
<keyword evidence="2" id="KW-0732">Signal</keyword>
<dbReference type="InterPro" id="IPR012336">
    <property type="entry name" value="Thioredoxin-like_fold"/>
</dbReference>
<evidence type="ECO:0000256" key="1">
    <source>
        <dbReference type="ARBA" id="ARBA00023284"/>
    </source>
</evidence>
<dbReference type="InterPro" id="IPR013766">
    <property type="entry name" value="Thioredoxin_domain"/>
</dbReference>
<name>A0A1I5SQ19_9BACT</name>
<sequence>MKKLLLIALLAPLFCSAQEGVNFEHNQSWQQVQAKAKTAHKYIFMDCYTTWCGPCRYMTSTIFPQKVVADVMNEKFINVKVQLDTTDNDNAEVKSWYQTGHDLAKQYNVRAYPTYLIFDENGKIVHRFVGSSRTGEDFVARLNTALDPESQYYTLLDKYNAGEKDPAFIHKLALMAQDAYDMKQASELANAYLATQQDLYTKDNLDFIISFTENSKSKGFDMLLHNGDKVDEVMGKKVSNGILQRIITREEVYTVIFPRNIPNPKDFPEPDWTKLQNDVAKNYPAQAKEVISHAQVVFYENKKDWEKFGPAVVSYMKDYGSNASPEQLNDFAWNVFLNCSDMACVEQALAWSKRSIDNNEEPMFMDTYANILYKMGKKDEAIEWETKAMNLDISADKSSYEQTLNKMKNGEKTWN</sequence>
<dbReference type="STRING" id="1465490.SAMN05444277_101874"/>
<dbReference type="Proteomes" id="UP000199031">
    <property type="component" value="Unassembled WGS sequence"/>
</dbReference>
<dbReference type="GO" id="GO:0045454">
    <property type="term" value="P:cell redox homeostasis"/>
    <property type="evidence" value="ECO:0007669"/>
    <property type="project" value="TreeGrafter"/>
</dbReference>
<dbReference type="PROSITE" id="PS00194">
    <property type="entry name" value="THIOREDOXIN_1"/>
    <property type="match status" value="1"/>
</dbReference>
<evidence type="ECO:0000256" key="2">
    <source>
        <dbReference type="SAM" id="SignalP"/>
    </source>
</evidence>
<dbReference type="PANTHER" id="PTHR43601">
    <property type="entry name" value="THIOREDOXIN, MITOCHONDRIAL"/>
    <property type="match status" value="1"/>
</dbReference>